<dbReference type="Proteomes" id="UP000219167">
    <property type="component" value="Unassembled WGS sequence"/>
</dbReference>
<protein>
    <submittedName>
        <fullName evidence="1">Uncharacterized protein</fullName>
    </submittedName>
</protein>
<accession>A0A285UEZ9</accession>
<dbReference type="OrthoDB" id="8420278at2"/>
<dbReference type="AlphaFoldDB" id="A0A285UEZ9"/>
<proteinExistence type="predicted"/>
<gene>
    <name evidence="1" type="ORF">SAMN05892877_107245</name>
</gene>
<sequence length="79" mass="9336">MDEESRHQWELIRTPAGVEWSGRARYAAAMYFYQKGIMAADVLEVYRICSRLDAEDPLSVLRRWKIGEDWIEKLETTVK</sequence>
<organism evidence="1 2">
    <name type="scientific">Rhizobium subbaraonis</name>
    <dbReference type="NCBI Taxonomy" id="908946"/>
    <lineage>
        <taxon>Bacteria</taxon>
        <taxon>Pseudomonadati</taxon>
        <taxon>Pseudomonadota</taxon>
        <taxon>Alphaproteobacteria</taxon>
        <taxon>Hyphomicrobiales</taxon>
        <taxon>Rhizobiaceae</taxon>
        <taxon>Rhizobium/Agrobacterium group</taxon>
        <taxon>Rhizobium</taxon>
    </lineage>
</organism>
<keyword evidence="2" id="KW-1185">Reference proteome</keyword>
<name>A0A285UEZ9_9HYPH</name>
<evidence type="ECO:0000313" key="2">
    <source>
        <dbReference type="Proteomes" id="UP000219167"/>
    </source>
</evidence>
<reference evidence="1 2" key="1">
    <citation type="submission" date="2017-08" db="EMBL/GenBank/DDBJ databases">
        <authorList>
            <person name="de Groot N.N."/>
        </authorList>
    </citation>
    <scope>NUCLEOTIDE SEQUENCE [LARGE SCALE GENOMIC DNA]</scope>
    <source>
        <strain evidence="1 2">JC85</strain>
    </source>
</reference>
<evidence type="ECO:0000313" key="1">
    <source>
        <dbReference type="EMBL" id="SOC40450.1"/>
    </source>
</evidence>
<dbReference type="EMBL" id="OBQD01000007">
    <property type="protein sequence ID" value="SOC40450.1"/>
    <property type="molecule type" value="Genomic_DNA"/>
</dbReference>